<name>A0A2D3UQ79_9PEZI</name>
<feature type="compositionally biased region" description="Polar residues" evidence="1">
    <location>
        <begin position="10"/>
        <end position="32"/>
    </location>
</feature>
<feature type="compositionally biased region" description="Basic residues" evidence="1">
    <location>
        <begin position="162"/>
        <end position="176"/>
    </location>
</feature>
<dbReference type="GeneID" id="35595625"/>
<feature type="compositionally biased region" description="Low complexity" evidence="1">
    <location>
        <begin position="125"/>
        <end position="136"/>
    </location>
</feature>
<feature type="compositionally biased region" description="Basic and acidic residues" evidence="1">
    <location>
        <begin position="191"/>
        <end position="201"/>
    </location>
</feature>
<dbReference type="EMBL" id="FJUY01000001">
    <property type="protein sequence ID" value="CZT14250.1"/>
    <property type="molecule type" value="Genomic_DNA"/>
</dbReference>
<reference evidence="2 3" key="1">
    <citation type="submission" date="2016-03" db="EMBL/GenBank/DDBJ databases">
        <authorList>
            <person name="Ploux O."/>
        </authorList>
    </citation>
    <scope>NUCLEOTIDE SEQUENCE [LARGE SCALE GENOMIC DNA]</scope>
    <source>
        <strain evidence="2 3">URUG2</strain>
    </source>
</reference>
<dbReference type="RefSeq" id="XP_023621148.1">
    <property type="nucleotide sequence ID" value="XM_023765380.1"/>
</dbReference>
<evidence type="ECO:0000256" key="1">
    <source>
        <dbReference type="SAM" id="MobiDB-lite"/>
    </source>
</evidence>
<evidence type="ECO:0000313" key="3">
    <source>
        <dbReference type="Proteomes" id="UP000225277"/>
    </source>
</evidence>
<dbReference type="AlphaFoldDB" id="A0A2D3UQ79"/>
<feature type="compositionally biased region" description="Polar residues" evidence="1">
    <location>
        <begin position="180"/>
        <end position="190"/>
    </location>
</feature>
<accession>A0A2D3UQ79</accession>
<evidence type="ECO:0000313" key="2">
    <source>
        <dbReference type="EMBL" id="CZT14250.1"/>
    </source>
</evidence>
<dbReference type="Proteomes" id="UP000225277">
    <property type="component" value="Unassembled WGS sequence"/>
</dbReference>
<feature type="region of interest" description="Disordered" evidence="1">
    <location>
        <begin position="83"/>
        <end position="201"/>
    </location>
</feature>
<protein>
    <submittedName>
        <fullName evidence="2">Uncharacterized protein</fullName>
    </submittedName>
</protein>
<proteinExistence type="predicted"/>
<gene>
    <name evidence="2" type="ORF">RCC_00225</name>
</gene>
<sequence>MARYAMPPTERSSTHNMTNTNDGQHELSQPTGVRNRIGKCGGIFRDPSSQPKSAQARRSSRIKDIETEKVKVEAGRVVKRQPSKIGDAVKKKKKKKVKKQETVAAHGAAEEKGNVKKVASRRVTKVSAAEKAAAVKKVAKKSAEKKPATNKTAEKKDAAVKKVAKKPATKKTAARKVLKETNTNQRQTSASHDKALKSRRR</sequence>
<organism evidence="2 3">
    <name type="scientific">Ramularia collo-cygni</name>
    <dbReference type="NCBI Taxonomy" id="112498"/>
    <lineage>
        <taxon>Eukaryota</taxon>
        <taxon>Fungi</taxon>
        <taxon>Dikarya</taxon>
        <taxon>Ascomycota</taxon>
        <taxon>Pezizomycotina</taxon>
        <taxon>Dothideomycetes</taxon>
        <taxon>Dothideomycetidae</taxon>
        <taxon>Mycosphaerellales</taxon>
        <taxon>Mycosphaerellaceae</taxon>
        <taxon>Ramularia</taxon>
    </lineage>
</organism>
<feature type="compositionally biased region" description="Basic and acidic residues" evidence="1">
    <location>
        <begin position="141"/>
        <end position="160"/>
    </location>
</feature>
<feature type="compositionally biased region" description="Polar residues" evidence="1">
    <location>
        <begin position="47"/>
        <end position="57"/>
    </location>
</feature>
<keyword evidence="3" id="KW-1185">Reference proteome</keyword>
<feature type="region of interest" description="Disordered" evidence="1">
    <location>
        <begin position="1"/>
        <end position="61"/>
    </location>
</feature>